<sequence>MKQIIAVGGGGFSMDPENPLLDTYLLEQSSKTKPHICFIPTASGDSGSYIARFYNFFENYACQPSHLSLFHPPTRDLNSFLLEKDIIFVGGGNTRNMLALWREWEVEVILKKAWEQGVILAGVSAGSICWFEEGITDSFGGELEPLQGLGFLTGSHCPHYDGEPKRRPAYKKLMAEGKIQPGLAVDDHAAAHYIDHHLHKVVSSKPNARAYRLYHNRGIEEEELKTLYLGRDE</sequence>
<dbReference type="GO" id="GO:0006508">
    <property type="term" value="P:proteolysis"/>
    <property type="evidence" value="ECO:0007669"/>
    <property type="project" value="UniProtKB-KW"/>
</dbReference>
<dbReference type="Gene3D" id="3.40.50.880">
    <property type="match status" value="1"/>
</dbReference>
<accession>A0A845DNK1</accession>
<dbReference type="InterPro" id="IPR005320">
    <property type="entry name" value="Peptidase_S51"/>
</dbReference>
<evidence type="ECO:0000256" key="1">
    <source>
        <dbReference type="ARBA" id="ARBA00006534"/>
    </source>
</evidence>
<keyword evidence="2" id="KW-0645">Protease</keyword>
<dbReference type="PANTHER" id="PTHR20842">
    <property type="entry name" value="PROTEASE S51 ALPHA-ASPARTYL DIPEPTIDASE"/>
    <property type="match status" value="1"/>
</dbReference>
<evidence type="ECO:0000313" key="6">
    <source>
        <dbReference type="Proteomes" id="UP000460949"/>
    </source>
</evidence>
<comment type="similarity">
    <text evidence="1">Belongs to the peptidase S51 family.</text>
</comment>
<protein>
    <submittedName>
        <fullName evidence="5">Peptidase E</fullName>
    </submittedName>
</protein>
<evidence type="ECO:0000256" key="2">
    <source>
        <dbReference type="ARBA" id="ARBA00022670"/>
    </source>
</evidence>
<dbReference type="RefSeq" id="WP_160835250.1">
    <property type="nucleotide sequence ID" value="NZ_WMET01000001.1"/>
</dbReference>
<gene>
    <name evidence="5" type="ORF">GLW04_02835</name>
</gene>
<evidence type="ECO:0000256" key="4">
    <source>
        <dbReference type="ARBA" id="ARBA00022825"/>
    </source>
</evidence>
<comment type="caution">
    <text evidence="5">The sequence shown here is derived from an EMBL/GenBank/DDBJ whole genome shotgun (WGS) entry which is preliminary data.</text>
</comment>
<dbReference type="InterPro" id="IPR029062">
    <property type="entry name" value="Class_I_gatase-like"/>
</dbReference>
<dbReference type="SUPFAM" id="SSF52317">
    <property type="entry name" value="Class I glutamine amidotransferase-like"/>
    <property type="match status" value="1"/>
</dbReference>
<evidence type="ECO:0000313" key="5">
    <source>
        <dbReference type="EMBL" id="MYL18808.1"/>
    </source>
</evidence>
<dbReference type="EMBL" id="WMET01000001">
    <property type="protein sequence ID" value="MYL18808.1"/>
    <property type="molecule type" value="Genomic_DNA"/>
</dbReference>
<evidence type="ECO:0000256" key="3">
    <source>
        <dbReference type="ARBA" id="ARBA00022801"/>
    </source>
</evidence>
<dbReference type="Pfam" id="PF03575">
    <property type="entry name" value="Peptidase_S51"/>
    <property type="match status" value="1"/>
</dbReference>
<organism evidence="5 6">
    <name type="scientific">Halobacillus litoralis</name>
    <dbReference type="NCBI Taxonomy" id="45668"/>
    <lineage>
        <taxon>Bacteria</taxon>
        <taxon>Bacillati</taxon>
        <taxon>Bacillota</taxon>
        <taxon>Bacilli</taxon>
        <taxon>Bacillales</taxon>
        <taxon>Bacillaceae</taxon>
        <taxon>Halobacillus</taxon>
    </lineage>
</organism>
<dbReference type="PANTHER" id="PTHR20842:SF0">
    <property type="entry name" value="ALPHA-ASPARTYL DIPEPTIDASE"/>
    <property type="match status" value="1"/>
</dbReference>
<dbReference type="Proteomes" id="UP000460949">
    <property type="component" value="Unassembled WGS sequence"/>
</dbReference>
<reference evidence="5 6" key="1">
    <citation type="submission" date="2019-11" db="EMBL/GenBank/DDBJ databases">
        <title>Genome sequences of 17 halophilic strains isolated from different environments.</title>
        <authorList>
            <person name="Furrow R.E."/>
        </authorList>
    </citation>
    <scope>NUCLEOTIDE SEQUENCE [LARGE SCALE GENOMIC DNA]</scope>
    <source>
        <strain evidence="5 6">22511_23_Filter</strain>
    </source>
</reference>
<proteinExistence type="inferred from homology"/>
<name>A0A845DNK1_9BACI</name>
<dbReference type="GO" id="GO:0008236">
    <property type="term" value="F:serine-type peptidase activity"/>
    <property type="evidence" value="ECO:0007669"/>
    <property type="project" value="UniProtKB-KW"/>
</dbReference>
<keyword evidence="4" id="KW-0720">Serine protease</keyword>
<dbReference type="AlphaFoldDB" id="A0A845DNK1"/>
<keyword evidence="3" id="KW-0378">Hydrolase</keyword>
<dbReference type="CDD" id="cd03146">
    <property type="entry name" value="GAT1_Peptidase_E"/>
    <property type="match status" value="1"/>
</dbReference>